<keyword evidence="7" id="KW-0677">Repeat</keyword>
<evidence type="ECO:0000256" key="12">
    <source>
        <dbReference type="SAM" id="MobiDB-lite"/>
    </source>
</evidence>
<keyword evidence="9 13" id="KW-0472">Membrane</keyword>
<evidence type="ECO:0000256" key="5">
    <source>
        <dbReference type="ARBA" id="ARBA00022692"/>
    </source>
</evidence>
<organism evidence="16">
    <name type="scientific">Timema tahoe</name>
    <dbReference type="NCBI Taxonomy" id="61484"/>
    <lineage>
        <taxon>Eukaryota</taxon>
        <taxon>Metazoa</taxon>
        <taxon>Ecdysozoa</taxon>
        <taxon>Arthropoda</taxon>
        <taxon>Hexapoda</taxon>
        <taxon>Insecta</taxon>
        <taxon>Pterygota</taxon>
        <taxon>Neoptera</taxon>
        <taxon>Polyneoptera</taxon>
        <taxon>Phasmatodea</taxon>
        <taxon>Timematodea</taxon>
        <taxon>Timematoidea</taxon>
        <taxon>Timematidae</taxon>
        <taxon>Timema</taxon>
    </lineage>
</organism>
<feature type="region of interest" description="Disordered" evidence="12">
    <location>
        <begin position="823"/>
        <end position="859"/>
    </location>
</feature>
<dbReference type="Pfam" id="PF23301">
    <property type="entry name" value="EGF_PEAR1L"/>
    <property type="match status" value="1"/>
</dbReference>
<reference evidence="16" key="1">
    <citation type="submission" date="2020-11" db="EMBL/GenBank/DDBJ databases">
        <authorList>
            <person name="Tran Van P."/>
        </authorList>
    </citation>
    <scope>NUCLEOTIDE SEQUENCE</scope>
</reference>
<dbReference type="InterPro" id="IPR053255">
    <property type="entry name" value="EGF-like_domain"/>
</dbReference>
<name>A0A7R9I997_9NEOP</name>
<feature type="disulfide bond" evidence="11">
    <location>
        <begin position="563"/>
        <end position="572"/>
    </location>
</feature>
<dbReference type="Gene3D" id="2.170.300.10">
    <property type="entry name" value="Tie2 ligand-binding domain superfamily"/>
    <property type="match status" value="1"/>
</dbReference>
<feature type="compositionally biased region" description="Basic and acidic residues" evidence="12">
    <location>
        <begin position="886"/>
        <end position="895"/>
    </location>
</feature>
<keyword evidence="8 13" id="KW-1133">Transmembrane helix</keyword>
<dbReference type="GO" id="GO:0005886">
    <property type="term" value="C:plasma membrane"/>
    <property type="evidence" value="ECO:0007669"/>
    <property type="project" value="UniProtKB-SubCell"/>
</dbReference>
<evidence type="ECO:0000256" key="4">
    <source>
        <dbReference type="ARBA" id="ARBA00022536"/>
    </source>
</evidence>
<comment type="subcellular location">
    <subcellularLocation>
        <location evidence="2">Cell membrane</location>
    </subcellularLocation>
    <subcellularLocation>
        <location evidence="1">Membrane</location>
        <topology evidence="1">Single-pass membrane protein</topology>
    </subcellularLocation>
</comment>
<dbReference type="Gene3D" id="2.10.25.10">
    <property type="entry name" value="Laminin"/>
    <property type="match status" value="32"/>
</dbReference>
<accession>A0A7R9I997</accession>
<keyword evidence="10 11" id="KW-1015">Disulfide bond</keyword>
<evidence type="ECO:0000256" key="11">
    <source>
        <dbReference type="PROSITE-ProRule" id="PRU00076"/>
    </source>
</evidence>
<evidence type="ECO:0000259" key="15">
    <source>
        <dbReference type="PROSITE" id="PS51041"/>
    </source>
</evidence>
<proteinExistence type="predicted"/>
<evidence type="ECO:0000313" key="16">
    <source>
        <dbReference type="EMBL" id="CAD7452391.1"/>
    </source>
</evidence>
<feature type="domain" description="EMI" evidence="15">
    <location>
        <begin position="1311"/>
        <end position="1383"/>
    </location>
</feature>
<evidence type="ECO:0000256" key="8">
    <source>
        <dbReference type="ARBA" id="ARBA00022989"/>
    </source>
</evidence>
<dbReference type="PROSITE" id="PS00022">
    <property type="entry name" value="EGF_1"/>
    <property type="match status" value="2"/>
</dbReference>
<evidence type="ECO:0000259" key="14">
    <source>
        <dbReference type="PROSITE" id="PS50026"/>
    </source>
</evidence>
<dbReference type="InterPro" id="IPR000742">
    <property type="entry name" value="EGF"/>
</dbReference>
<feature type="region of interest" description="Disordered" evidence="12">
    <location>
        <begin position="357"/>
        <end position="389"/>
    </location>
</feature>
<evidence type="ECO:0008006" key="17">
    <source>
        <dbReference type="Google" id="ProtNLM"/>
    </source>
</evidence>
<gene>
    <name evidence="16" type="ORF">TTEB3V08_LOCUS573</name>
</gene>
<comment type="caution">
    <text evidence="11">Lacks conserved residue(s) required for the propagation of feature annotation.</text>
</comment>
<dbReference type="InterPro" id="IPR057138">
    <property type="entry name" value="EGF_PEAR1L-like"/>
</dbReference>
<dbReference type="SMART" id="SM00181">
    <property type="entry name" value="EGF"/>
    <property type="match status" value="37"/>
</dbReference>
<evidence type="ECO:0000256" key="3">
    <source>
        <dbReference type="ARBA" id="ARBA00022475"/>
    </source>
</evidence>
<feature type="compositionally biased region" description="Polar residues" evidence="12">
    <location>
        <begin position="378"/>
        <end position="389"/>
    </location>
</feature>
<dbReference type="PANTHER" id="PTHR24047">
    <property type="entry name" value="FI01909P-RELATED"/>
    <property type="match status" value="1"/>
</dbReference>
<keyword evidence="5 13" id="KW-0812">Transmembrane</keyword>
<dbReference type="PROSITE" id="PS51041">
    <property type="entry name" value="EMI"/>
    <property type="match status" value="2"/>
</dbReference>
<feature type="compositionally biased region" description="Basic and acidic residues" evidence="12">
    <location>
        <begin position="909"/>
        <end position="926"/>
    </location>
</feature>
<feature type="transmembrane region" description="Helical" evidence="13">
    <location>
        <begin position="934"/>
        <end position="959"/>
    </location>
</feature>
<dbReference type="SUPFAM" id="SSF57184">
    <property type="entry name" value="Growth factor receptor domain"/>
    <property type="match status" value="2"/>
</dbReference>
<evidence type="ECO:0000256" key="6">
    <source>
        <dbReference type="ARBA" id="ARBA00022729"/>
    </source>
</evidence>
<dbReference type="InterPro" id="IPR009030">
    <property type="entry name" value="Growth_fac_rcpt_cys_sf"/>
</dbReference>
<keyword evidence="3" id="KW-1003">Cell membrane</keyword>
<feature type="region of interest" description="Disordered" evidence="12">
    <location>
        <begin position="884"/>
        <end position="926"/>
    </location>
</feature>
<sequence length="3614" mass="393512">MADDEFSVEYSAFEGFPPWERSLDTNQQKRMYRHWILGEHSKCSHTAFQSFRVVVLSATADKCRVDVFVRVAIKIPAYTTKNHNYFSLNAMFCTTGPANVIGLVMPLTCIIVFSSLTGKGTRCRYGLCVCTAHSVRTKRGTQYNMNDRLVAIGGEGSVLSEGVCDVGRLALCHMVATSSLRVAAEWFGSETCMFECRSTTDCIVDWNNYFQKATLSKPDRDSNLELNIIGSLVYCESSALDHTATETVHQTETQTPICPVVRSPVFCERDALDHAATDLSGRPTERSYACDMKLLLLLVFASQAVWCEAELSGEHICPKEETHRFLVQLREFSEHAQIRAFRSVANLHVEAAARTTNINNKKEVDPHSPGGSVENRLGKTTPSSPDQDSNLDLPIFGSLAQHETSALANYATEVERFAQLCRLYQTLCNRRYSVTMRVNVKEPVTIKTYTWCFRIPPRCSKYKVEMRDKFKVQQEKRTRWATACCPGYAPDKTESVCVPVCSTEGGCLHGRCESPEFCTCEPGYVGERCDTECTSGMFGQECSKQCECDNNSTCHHVTGQCRCSNGWRGNRCDIPCLGGSYGEDCLQECRCYGSKICNHITGECDRTNLTNALSLPLSPTTTSREEGKTVDKQTYAKKTTPSYGTDQVHDVEVNGYSILIKKSKINNIIAQDVNDSGFTTENVSNKVTEVGSFDDDIYGAKAGSTMRMNMETFSNSSYESPARNVSDYLEKASDNQTHVYVAEDSDIINRMFPDYIQEQGGVEDFTTDSYKKAEESKVTQPGVMEYTNTPPPSDGGVHYESSHNHTSTNKLVTAEEPFRLSSLETSPKPISGELLDQAPTAVPDDLSQIEPPRDDHPEAGRHVMLENSFKITESPVWLMNASQEEELGHSGKDPETMTLDEVTVGQGRPSEESKDGGGKAEDERNDLKGGLTDLVSTACVAGGVAAALILTATITVLVTHTRKRKETQRRKVSDETFVNGLALTVLEVRVPFSDLYSTLDGQKHTSCNRQNHDGKVCRLLVSEGTDLTVSFNDLVQKRVSGLLSDKKKFKLVGWLVQTTRSSNFPPYRPTSCRVCSVVGPKDQSGTNQSPLCKRLDRTVGNTALVRQCGGSLPICCPDDRADKNYCNTFLCSTETKHTRVLESNNDTSDNNNTAASQITQMNSSSRHSHGYQESMTSHYDIPPPARLSFSRAIVADRSTEPIYEEISGWSGRTTFFTFTGVAESSIPSVSSRYRDGTSPLSAAVHPSGGYHIFPWSCAPSLSSCQYILMRSDRLFLPVMATYLWLCTLFTLSTIILFGDSLLLYDLSHLSGKCTRRVSYQTWEQYSSISHRYVTYRGWCFIVRCNKQRWESYISYDSQPVTRYKTEEFCCPGYQEDYYGDCVPICDHTCVNSNCISPNICSCEDGYSKVSAYKCSPICKEGCMNSVCSSPDTCTCKDGYKRKTKNECYPICEKSCANAMCTAPNICTCNAGYEKKENAKCPQGCSNGRCVAPDTCECNTGYEKDVTDLSGKTCNPKCSQMCINGICSSPETCQCLDGYEKDTDSKYLCNPVCLNKCENADCSAPNVCKCWSGYEMDNNYPNKHKCLPVCEKGCIYGCVNGECVAPNICSCLDGYELESSNPMNNSCVPICSKGCVNSNCTDPEVCTCFNGYEFYSSIDEDDTSYCAPVCADGCFNSNCTEPNTCKCLEGYEKDLTIDANNTCIPICPYGCLNGFCSEPGICTCFEGYEIDPLVETNHSCVPVCSQGCVNSICESPQVCECLDGYEKDLTIDANNTCIPICSYGCLNGFCSEPGICTCFEGYEIDPLVETNHSCVPVCSQGCVNSICESPQVCECLDGYEKDLTIDANNTCIPICSYGCLNGFCSEPGICTCFEGYEMDPLIETNHSCVPVCSQGCVNSICESPQVCGCLDGYEMSGESNNTCNPVCLIECINSNCTDPNTCSCFEGFEMDVSDIDNRTCQPVCQRECVNGKCTAPDKCSCWMGYIKSFDDMTDNVCVPSCPDGCANGICIAPNTCLCEDGFTLNSTSHMCVPVCDERCIRCEECHPEHTMRCDLEDGTCYCNEGWTGSTCHDRCEMISQEIICSTSTSCPCQNYTCDKEGLLCRCPAGSFVCDLDGVSSSHSRQRLFSSPSTLALTVLVAALAFIATAHKIDQFLRKGKDTLSEPLITDDGCVQNIRATHYSMTSHEEEVSSEQNPNYDYEEEINAILNNMFTTYSLHPGRDKCLTLPLTPPPPHCKKDKQTSRSNWDAPFFSSFSHVTIFRPGYIMMSRATSVLGESALLLLLFFVSPWDVRGAVTNSTEVKTAAGGNVTTVRLGGNNSTGGVRQTPCVNGSGCGSSTGPRVNPELEEIIRRVIADYERETAALNGSGVCGTESVPHTTNRVVHNDTVNGVFVVNETDQVTEYVTVPFCCQGYRKNPRGRCLPVCPGRCAHGDCVSPGNCSCHPRHALDRSGNCVPTCPRSCLNGRCSGNNTCICNPGFAPSGAICVPICQGGCVNGNCTAPGVCNCSPGYVKDALGKCIPSCKGGCVDADCTAPNTCSCHKGYSKRDRDPNSNVCVAQCTPGCIHGDCTGPNICTCRRGYVKDGKLAHRCTPKCNTPCVHGTCTTPDVCTCDKGYSPGANNHTCTPACLRGCVHGTCTAPNVCTCDNGYTKSHQNTSSNTCVPTCTGGCTDGDCTGMNVCTCHQGILYDRCCSGILCDRCCTGFRKDLTVLAGNKCIPDCPGGCKNGNCTAPNTCICHVGYKLNAKDECEPHCSERCLNGACTGPDVCSCNRGYVKDPTDLKGVRCSPKCDPSCVNGICSGPNLCLCNAKIIICVARHYLDCRSEVSGNVLSCTKPDKPSPSYNINGIATYQYRTMFPLPRVILGFVLAASALTLETVNYLDTANIDGVGSTYGQKVPSTLGPSIGMNKQTWGPYNRVNQPTWGPYTRVNQPTWEPSNEGTIPTSRLDCNDLVGCEINNSFEKSEAPDNIKNSETEGCGVNFLNCNNKTSKQSNVTVSLNGAADCGSGTTCGSTSPSKLEPTLGANKNLTQIIRDIIVDFERESEFSNYTGVCGTENIPHTITRYINNKETDADGAPIIIEMDTQTQYRTVPLCCHGYRKSLMGHCVPKCDGECLHGDCVSPGNCSCHPRHALDRSGNCVPTCPRSCLNGRCSGNNTCVCNPGFAPSGAICVPVCQGGCVNGNCTAPGVCKCDPGYVSDNTSSCVPSCPGGCRHGRCTGPNVCSCKPGFRSFGQGNVTCVPQEKHLLSLVKARGRYHCDTACINGNCTKDNVCACYPGFVKDPKHRSGNKCTPYCPGGCGVNGNCTAPNTCVCRPGYYRDFYKKQCVPFCPGGCVNGDCVAPDLCVCRPGYQMDFYKKQCVVARCTGQNCVNGMCTTQGACVCNRGYVRDYVDALNPRCVPHCQHGCVNAHGKPFLETTLSLSKRESNPDLPVIGSLVESSALDHAATEAVALCKMFTCICVKGEWKTTLGTPDQDSNLNLPVIGSLVYCEGGTLDHLLPRTREPPDSKLYPGCAVRPPREITGYTLWYIAILGVSQHDVTSVGSWAYSTVPSCPSDENRLLLSIHSWVVMATKYTLLHLWLCAFILSIFSALGDTREVIFKDEGKCTKKVA</sequence>
<protein>
    <recommendedName>
        <fullName evidence="17">von Willebrand factor D and EGF domain-containing protein</fullName>
    </recommendedName>
</protein>
<feature type="transmembrane region" description="Helical" evidence="13">
    <location>
        <begin position="1274"/>
        <end position="1297"/>
    </location>
</feature>
<dbReference type="PROSITE" id="PS50026">
    <property type="entry name" value="EGF_3"/>
    <property type="match status" value="1"/>
</dbReference>
<dbReference type="PANTHER" id="PTHR24047:SF29">
    <property type="entry name" value="EATER-RELATED"/>
    <property type="match status" value="1"/>
</dbReference>
<evidence type="ECO:0000256" key="1">
    <source>
        <dbReference type="ARBA" id="ARBA00004167"/>
    </source>
</evidence>
<feature type="transmembrane region" description="Helical" evidence="13">
    <location>
        <begin position="3577"/>
        <end position="3595"/>
    </location>
</feature>
<evidence type="ECO:0000256" key="2">
    <source>
        <dbReference type="ARBA" id="ARBA00004236"/>
    </source>
</evidence>
<evidence type="ECO:0000256" key="13">
    <source>
        <dbReference type="SAM" id="Phobius"/>
    </source>
</evidence>
<feature type="domain" description="EMI" evidence="15">
    <location>
        <begin position="424"/>
        <end position="499"/>
    </location>
</feature>
<keyword evidence="6" id="KW-0732">Signal</keyword>
<evidence type="ECO:0000256" key="10">
    <source>
        <dbReference type="ARBA" id="ARBA00023157"/>
    </source>
</evidence>
<evidence type="ECO:0000256" key="9">
    <source>
        <dbReference type="ARBA" id="ARBA00023136"/>
    </source>
</evidence>
<keyword evidence="4 11" id="KW-0245">EGF-like domain</keyword>
<dbReference type="InterPro" id="IPR011489">
    <property type="entry name" value="EMI_domain"/>
</dbReference>
<feature type="domain" description="EGF-like" evidence="14">
    <location>
        <begin position="538"/>
        <end position="573"/>
    </location>
</feature>
<dbReference type="EMBL" id="OE000094">
    <property type="protein sequence ID" value="CAD7452391.1"/>
    <property type="molecule type" value="Genomic_DNA"/>
</dbReference>
<evidence type="ECO:0000256" key="7">
    <source>
        <dbReference type="ARBA" id="ARBA00022737"/>
    </source>
</evidence>